<evidence type="ECO:0000313" key="3">
    <source>
        <dbReference type="Proteomes" id="UP001140949"/>
    </source>
</evidence>
<dbReference type="EMBL" id="JANAVB010016599">
    <property type="protein sequence ID" value="KAJ6831674.1"/>
    <property type="molecule type" value="Genomic_DNA"/>
</dbReference>
<organism evidence="2 3">
    <name type="scientific">Iris pallida</name>
    <name type="common">Sweet iris</name>
    <dbReference type="NCBI Taxonomy" id="29817"/>
    <lineage>
        <taxon>Eukaryota</taxon>
        <taxon>Viridiplantae</taxon>
        <taxon>Streptophyta</taxon>
        <taxon>Embryophyta</taxon>
        <taxon>Tracheophyta</taxon>
        <taxon>Spermatophyta</taxon>
        <taxon>Magnoliopsida</taxon>
        <taxon>Liliopsida</taxon>
        <taxon>Asparagales</taxon>
        <taxon>Iridaceae</taxon>
        <taxon>Iridoideae</taxon>
        <taxon>Irideae</taxon>
        <taxon>Iris</taxon>
    </lineage>
</organism>
<proteinExistence type="predicted"/>
<dbReference type="Proteomes" id="UP001140949">
    <property type="component" value="Unassembled WGS sequence"/>
</dbReference>
<keyword evidence="3" id="KW-1185">Reference proteome</keyword>
<name>A0AAX6GSZ8_IRIPA</name>
<evidence type="ECO:0000256" key="1">
    <source>
        <dbReference type="SAM" id="MobiDB-lite"/>
    </source>
</evidence>
<feature type="region of interest" description="Disordered" evidence="1">
    <location>
        <begin position="1"/>
        <end position="36"/>
    </location>
</feature>
<sequence>MKTLARAHPQSCSSLFHSPLFSHNRATNPNISPRLP</sequence>
<feature type="compositionally biased region" description="Polar residues" evidence="1">
    <location>
        <begin position="24"/>
        <end position="36"/>
    </location>
</feature>
<accession>A0AAX6GSZ8</accession>
<dbReference type="AlphaFoldDB" id="A0AAX6GSZ8"/>
<reference evidence="2" key="2">
    <citation type="submission" date="2023-04" db="EMBL/GenBank/DDBJ databases">
        <authorList>
            <person name="Bruccoleri R.E."/>
            <person name="Oakeley E.J."/>
            <person name="Faust A.-M."/>
            <person name="Dessus-Babus S."/>
            <person name="Altorfer M."/>
            <person name="Burckhardt D."/>
            <person name="Oertli M."/>
            <person name="Naumann U."/>
            <person name="Petersen F."/>
            <person name="Wong J."/>
        </authorList>
    </citation>
    <scope>NUCLEOTIDE SEQUENCE</scope>
    <source>
        <strain evidence="2">GSM-AAB239-AS_SAM_17_03QT</strain>
        <tissue evidence="2">Leaf</tissue>
    </source>
</reference>
<comment type="caution">
    <text evidence="2">The sequence shown here is derived from an EMBL/GenBank/DDBJ whole genome shotgun (WGS) entry which is preliminary data.</text>
</comment>
<reference evidence="2" key="1">
    <citation type="journal article" date="2023" name="GigaByte">
        <title>Genome assembly of the bearded iris, Iris pallida Lam.</title>
        <authorList>
            <person name="Bruccoleri R.E."/>
            <person name="Oakeley E.J."/>
            <person name="Faust A.M.E."/>
            <person name="Altorfer M."/>
            <person name="Dessus-Babus S."/>
            <person name="Burckhardt D."/>
            <person name="Oertli M."/>
            <person name="Naumann U."/>
            <person name="Petersen F."/>
            <person name="Wong J."/>
        </authorList>
    </citation>
    <scope>NUCLEOTIDE SEQUENCE</scope>
    <source>
        <strain evidence="2">GSM-AAB239-AS_SAM_17_03QT</strain>
    </source>
</reference>
<protein>
    <submittedName>
        <fullName evidence="2">Uncharacterized protein</fullName>
    </submittedName>
</protein>
<evidence type="ECO:0000313" key="2">
    <source>
        <dbReference type="EMBL" id="KAJ6831674.1"/>
    </source>
</evidence>
<gene>
    <name evidence="2" type="ORF">M6B38_347885</name>
</gene>